<name>A0A285VS97_9GAMM</name>
<proteinExistence type="predicted"/>
<evidence type="ECO:0000313" key="2">
    <source>
        <dbReference type="EMBL" id="SOC56468.1"/>
    </source>
</evidence>
<feature type="domain" description="IraD/Gp25-like" evidence="1">
    <location>
        <begin position="15"/>
        <end position="101"/>
    </location>
</feature>
<organism evidence="2 3">
    <name type="scientific">Chromohalobacter canadensis</name>
    <dbReference type="NCBI Taxonomy" id="141389"/>
    <lineage>
        <taxon>Bacteria</taxon>
        <taxon>Pseudomonadati</taxon>
        <taxon>Pseudomonadota</taxon>
        <taxon>Gammaproteobacteria</taxon>
        <taxon>Oceanospirillales</taxon>
        <taxon>Halomonadaceae</taxon>
        <taxon>Chromohalobacter</taxon>
    </lineage>
</organism>
<accession>A0A285VS97</accession>
<dbReference type="Pfam" id="PF04965">
    <property type="entry name" value="GPW_gp25"/>
    <property type="match status" value="1"/>
</dbReference>
<dbReference type="SUPFAM" id="SSF160719">
    <property type="entry name" value="gpW/gp25-like"/>
    <property type="match status" value="1"/>
</dbReference>
<evidence type="ECO:0000313" key="3">
    <source>
        <dbReference type="Proteomes" id="UP000219023"/>
    </source>
</evidence>
<dbReference type="OrthoDB" id="9802846at2"/>
<dbReference type="InterPro" id="IPR007048">
    <property type="entry name" value="IraD/Gp25-like"/>
</dbReference>
<dbReference type="Proteomes" id="UP000219023">
    <property type="component" value="Unassembled WGS sequence"/>
</dbReference>
<reference evidence="2 3" key="1">
    <citation type="submission" date="2017-08" db="EMBL/GenBank/DDBJ databases">
        <authorList>
            <person name="de Groot N.N."/>
        </authorList>
    </citation>
    <scope>NUCLEOTIDE SEQUENCE [LARGE SCALE GENOMIC DNA]</scope>
    <source>
        <strain evidence="2 3">USBA 855</strain>
    </source>
</reference>
<gene>
    <name evidence="2" type="ORF">SAMN05421509_10764</name>
</gene>
<dbReference type="AlphaFoldDB" id="A0A285VS97"/>
<protein>
    <recommendedName>
        <fullName evidence="1">IraD/Gp25-like domain-containing protein</fullName>
    </recommendedName>
</protein>
<evidence type="ECO:0000259" key="1">
    <source>
        <dbReference type="Pfam" id="PF04965"/>
    </source>
</evidence>
<dbReference type="EMBL" id="OBQJ01000007">
    <property type="protein sequence ID" value="SOC56468.1"/>
    <property type="molecule type" value="Genomic_DNA"/>
</dbReference>
<sequence length="116" mass="12745">MAGMSRTTGQRLDALEHLRQSITDILTTPLGSRVMRRDYGSLLPELIDQPLNGATALRAYSATVVALMKWEPRVRVTQITRIVSTTRPGRFDLRIAGRRIDTGDDVAIDVPLGATA</sequence>
<dbReference type="Gene3D" id="3.10.450.40">
    <property type="match status" value="1"/>
</dbReference>